<feature type="transmembrane region" description="Helical" evidence="1">
    <location>
        <begin position="32"/>
        <end position="60"/>
    </location>
</feature>
<dbReference type="EMBL" id="VAJM01000018">
    <property type="protein sequence ID" value="TLM88524.1"/>
    <property type="molecule type" value="Genomic_DNA"/>
</dbReference>
<dbReference type="Proteomes" id="UP000305517">
    <property type="component" value="Unassembled WGS sequence"/>
</dbReference>
<comment type="caution">
    <text evidence="2">The sequence shown here is derived from an EMBL/GenBank/DDBJ whole genome shotgun (WGS) entry which is preliminary data.</text>
</comment>
<feature type="transmembrane region" description="Helical" evidence="1">
    <location>
        <begin position="141"/>
        <end position="160"/>
    </location>
</feature>
<keyword evidence="1" id="KW-1133">Transmembrane helix</keyword>
<protein>
    <submittedName>
        <fullName evidence="2">Uncharacterized protein</fullName>
    </submittedName>
</protein>
<evidence type="ECO:0000256" key="1">
    <source>
        <dbReference type="SAM" id="Phobius"/>
    </source>
</evidence>
<evidence type="ECO:0000313" key="2">
    <source>
        <dbReference type="EMBL" id="TLM88524.1"/>
    </source>
</evidence>
<dbReference type="AlphaFoldDB" id="A0A5R8WIR9"/>
<dbReference type="OrthoDB" id="1260072at2"/>
<proteinExistence type="predicted"/>
<evidence type="ECO:0000313" key="3">
    <source>
        <dbReference type="Proteomes" id="UP000305517"/>
    </source>
</evidence>
<keyword evidence="1" id="KW-0472">Membrane</keyword>
<organism evidence="2 3">
    <name type="scientific">Hymenobacter jeollabukensis</name>
    <dbReference type="NCBI Taxonomy" id="2025313"/>
    <lineage>
        <taxon>Bacteria</taxon>
        <taxon>Pseudomonadati</taxon>
        <taxon>Bacteroidota</taxon>
        <taxon>Cytophagia</taxon>
        <taxon>Cytophagales</taxon>
        <taxon>Hymenobacteraceae</taxon>
        <taxon>Hymenobacter</taxon>
    </lineage>
</organism>
<name>A0A5R8WIR9_9BACT</name>
<gene>
    <name evidence="2" type="ORF">FDY95_24490</name>
</gene>
<keyword evidence="1" id="KW-0812">Transmembrane</keyword>
<feature type="transmembrane region" description="Helical" evidence="1">
    <location>
        <begin position="105"/>
        <end position="126"/>
    </location>
</feature>
<keyword evidence="3" id="KW-1185">Reference proteome</keyword>
<feature type="transmembrane region" description="Helical" evidence="1">
    <location>
        <begin position="72"/>
        <end position="93"/>
    </location>
</feature>
<dbReference type="RefSeq" id="WP_138082111.1">
    <property type="nucleotide sequence ID" value="NZ_VAJM01000018.1"/>
</dbReference>
<accession>A0A5R8WIR9</accession>
<sequence>MPNYQQGYEDGRSAQRYSAQTSSQFGKGLGTLIAWAFIAGTRIAVEVLVAAPFLILGFVVMAPLDFLGPMLGAVRVTGMVLVAFLAFAGLYWLKGCIVALRHRPGRLWLLPFALCVSVACLLPGWLVRSLVISSFPTAGPLWGWGLGLAFALFAFGRYRFTEHSAPDLMDWSYSRGYRWTNK</sequence>
<reference evidence="2 3" key="1">
    <citation type="submission" date="2019-05" db="EMBL/GenBank/DDBJ databases">
        <title>Hymenobacter edaphi sp. nov., isolated from abandoned arsenic-contaminated farmland soil.</title>
        <authorList>
            <person name="Nie L."/>
        </authorList>
    </citation>
    <scope>NUCLEOTIDE SEQUENCE [LARGE SCALE GENOMIC DNA]</scope>
    <source>
        <strain evidence="2 3">1-3-3-8</strain>
    </source>
</reference>